<dbReference type="Proteomes" id="UP000292307">
    <property type="component" value="Chromosome"/>
</dbReference>
<reference evidence="2" key="3">
    <citation type="submission" date="2022-12" db="EMBL/GenBank/DDBJ databases">
        <authorList>
            <person name="Sun Q."/>
            <person name="Kim S."/>
        </authorList>
    </citation>
    <scope>NUCLEOTIDE SEQUENCE</scope>
    <source>
        <strain evidence="2">KCTC 12343</strain>
    </source>
</reference>
<dbReference type="PANTHER" id="PTHR34818:SF1">
    <property type="entry name" value="PROTEIN BLI-3"/>
    <property type="match status" value="1"/>
</dbReference>
<dbReference type="PANTHER" id="PTHR34818">
    <property type="entry name" value="PROTEIN BLI-3"/>
    <property type="match status" value="1"/>
</dbReference>
<dbReference type="Pfam" id="PF16242">
    <property type="entry name" value="Pyrid_ox_like"/>
    <property type="match status" value="1"/>
</dbReference>
<dbReference type="OrthoDB" id="1432662at2"/>
<accession>A0A411WU62</accession>
<evidence type="ECO:0000313" key="3">
    <source>
        <dbReference type="EMBL" id="QBI00321.1"/>
    </source>
</evidence>
<protein>
    <submittedName>
        <fullName evidence="2">General stress protein</fullName>
    </submittedName>
</protein>
<dbReference type="RefSeq" id="WP_131144462.1">
    <property type="nucleotide sequence ID" value="NZ_BMWV01000009.1"/>
</dbReference>
<organism evidence="2 5">
    <name type="scientific">Pseudoduganella albidiflava</name>
    <dbReference type="NCBI Taxonomy" id="321983"/>
    <lineage>
        <taxon>Bacteria</taxon>
        <taxon>Pseudomonadati</taxon>
        <taxon>Pseudomonadota</taxon>
        <taxon>Betaproteobacteria</taxon>
        <taxon>Burkholderiales</taxon>
        <taxon>Oxalobacteraceae</taxon>
        <taxon>Telluria group</taxon>
        <taxon>Pseudoduganella</taxon>
    </lineage>
</organism>
<dbReference type="InterPro" id="IPR052917">
    <property type="entry name" value="Stress-Dev_Protein"/>
</dbReference>
<evidence type="ECO:0000313" key="2">
    <source>
        <dbReference type="EMBL" id="GGY52931.1"/>
    </source>
</evidence>
<evidence type="ECO:0000313" key="5">
    <source>
        <dbReference type="Proteomes" id="UP000628442"/>
    </source>
</evidence>
<dbReference type="InterPro" id="IPR038725">
    <property type="entry name" value="YdaG_split_barrel_FMN-bd"/>
</dbReference>
<evidence type="ECO:0000313" key="4">
    <source>
        <dbReference type="Proteomes" id="UP000292307"/>
    </source>
</evidence>
<keyword evidence="4" id="KW-1185">Reference proteome</keyword>
<dbReference type="Proteomes" id="UP000628442">
    <property type="component" value="Unassembled WGS sequence"/>
</dbReference>
<dbReference type="EMBL" id="BMWV01000009">
    <property type="protein sequence ID" value="GGY52931.1"/>
    <property type="molecule type" value="Genomic_DNA"/>
</dbReference>
<feature type="domain" description="General stress protein FMN-binding split barrel" evidence="1">
    <location>
        <begin position="7"/>
        <end position="153"/>
    </location>
</feature>
<dbReference type="AlphaFoldDB" id="A0A411WU62"/>
<reference evidence="2" key="1">
    <citation type="journal article" date="2014" name="Int. J. Syst. Evol. Microbiol.">
        <title>Complete genome sequence of Corynebacterium casei LMG S-19264T (=DSM 44701T), isolated from a smear-ripened cheese.</title>
        <authorList>
            <consortium name="US DOE Joint Genome Institute (JGI-PGF)"/>
            <person name="Walter F."/>
            <person name="Albersmeier A."/>
            <person name="Kalinowski J."/>
            <person name="Ruckert C."/>
        </authorList>
    </citation>
    <scope>NUCLEOTIDE SEQUENCE</scope>
    <source>
        <strain evidence="2">KCTC 12343</strain>
    </source>
</reference>
<dbReference type="Gene3D" id="2.30.110.10">
    <property type="entry name" value="Electron Transport, Fmn-binding Protein, Chain A"/>
    <property type="match status" value="1"/>
</dbReference>
<proteinExistence type="predicted"/>
<reference evidence="3 4" key="2">
    <citation type="submission" date="2019-02" db="EMBL/GenBank/DDBJ databases">
        <title>Draft Genome Sequences of Six Type Strains of the Genus Massilia.</title>
        <authorList>
            <person name="Miess H."/>
            <person name="Frediansyhah A."/>
            <person name="Gross H."/>
        </authorList>
    </citation>
    <scope>NUCLEOTIDE SEQUENCE [LARGE SCALE GENOMIC DNA]</scope>
    <source>
        <strain evidence="3 4">DSM 17472</strain>
    </source>
</reference>
<name>A0A411WU62_9BURK</name>
<evidence type="ECO:0000259" key="1">
    <source>
        <dbReference type="Pfam" id="PF16242"/>
    </source>
</evidence>
<dbReference type="EMBL" id="CP036401">
    <property type="protein sequence ID" value="QBI00321.1"/>
    <property type="molecule type" value="Genomic_DNA"/>
</dbReference>
<dbReference type="SUPFAM" id="SSF50475">
    <property type="entry name" value="FMN-binding split barrel"/>
    <property type="match status" value="1"/>
</dbReference>
<sequence>MDTFTTDELHDLRDRIKDVKFGMFTTQDAHGALTSRPLTVQQLDDAGNLWFFVSDKEAFTHELLDNPSINVSFADVDDHLYVSVSGRAELLRDRVKAEELWNPAVKAWFPQGLDDPHLALLRVDIHGAEYWDTANSKMVTLFAMAKAAITGKPPTNVGEHRHLGH</sequence>
<gene>
    <name evidence="3" type="ORF">EYF70_05220</name>
    <name evidence="2" type="ORF">GCM10007387_39110</name>
</gene>
<dbReference type="InterPro" id="IPR012349">
    <property type="entry name" value="Split_barrel_FMN-bd"/>
</dbReference>